<protein>
    <submittedName>
        <fullName evidence="1">Uncharacterized protein</fullName>
    </submittedName>
</protein>
<evidence type="ECO:0000313" key="2">
    <source>
        <dbReference type="Proteomes" id="UP000422989"/>
    </source>
</evidence>
<accession>A0A6I6E2W9</accession>
<dbReference type="Proteomes" id="UP000422989">
    <property type="component" value="Chromosome"/>
</dbReference>
<dbReference type="OrthoDB" id="4774486at2"/>
<dbReference type="AlphaFoldDB" id="A0A6I6E2W9"/>
<organism evidence="1 2">
    <name type="scientific">Microbacterium oryzae</name>
    <dbReference type="NCBI Taxonomy" id="743009"/>
    <lineage>
        <taxon>Bacteria</taxon>
        <taxon>Bacillati</taxon>
        <taxon>Actinomycetota</taxon>
        <taxon>Actinomycetes</taxon>
        <taxon>Micrococcales</taxon>
        <taxon>Microbacteriaceae</taxon>
        <taxon>Microbacterium</taxon>
    </lineage>
</organism>
<sequence>MTIADHGTRTTWCPVAGGLQVANRGGAFMGFIEKLPGGGFAAFDAHSERIADFAELAEARAAVESGRRASDQS</sequence>
<gene>
    <name evidence="1" type="ORF">D7D94_11605</name>
</gene>
<reference evidence="1 2" key="1">
    <citation type="submission" date="2018-09" db="EMBL/GenBank/DDBJ databases">
        <title>Whole genome sequencing of Microbacterium oryzae strain MB-10T.</title>
        <authorList>
            <person name="Das S.K."/>
        </authorList>
    </citation>
    <scope>NUCLEOTIDE SEQUENCE [LARGE SCALE GENOMIC DNA]</scope>
    <source>
        <strain evidence="1 2">MB-10</strain>
    </source>
</reference>
<dbReference type="RefSeq" id="WP_156242761.1">
    <property type="nucleotide sequence ID" value="NZ_BAAAZL010000004.1"/>
</dbReference>
<evidence type="ECO:0000313" key="1">
    <source>
        <dbReference type="EMBL" id="QGU28249.1"/>
    </source>
</evidence>
<dbReference type="KEGG" id="moj:D7D94_11605"/>
<dbReference type="EMBL" id="CP032550">
    <property type="protein sequence ID" value="QGU28249.1"/>
    <property type="molecule type" value="Genomic_DNA"/>
</dbReference>
<name>A0A6I6E2W9_9MICO</name>
<keyword evidence="2" id="KW-1185">Reference proteome</keyword>
<proteinExistence type="predicted"/>